<comment type="caution">
    <text evidence="1">The sequence shown here is derived from an EMBL/GenBank/DDBJ whole genome shotgun (WGS) entry which is preliminary data.</text>
</comment>
<dbReference type="AlphaFoldDB" id="X1W2W9"/>
<organism evidence="1">
    <name type="scientific">marine sediment metagenome</name>
    <dbReference type="NCBI Taxonomy" id="412755"/>
    <lineage>
        <taxon>unclassified sequences</taxon>
        <taxon>metagenomes</taxon>
        <taxon>ecological metagenomes</taxon>
    </lineage>
</organism>
<protein>
    <submittedName>
        <fullName evidence="1">Uncharacterized protein</fullName>
    </submittedName>
</protein>
<dbReference type="EMBL" id="BARW01038746">
    <property type="protein sequence ID" value="GAJ24435.1"/>
    <property type="molecule type" value="Genomic_DNA"/>
</dbReference>
<sequence>MGVREQPITRAMKYGKLRCYKCRVCGRTFKDYYLPEEKRVCTRCAAKGVGDNSETHTERAIDSI</sequence>
<accession>X1W2W9</accession>
<name>X1W2W9_9ZZZZ</name>
<dbReference type="Gene3D" id="2.10.110.10">
    <property type="entry name" value="Cysteine Rich Protein"/>
    <property type="match status" value="1"/>
</dbReference>
<evidence type="ECO:0000313" key="1">
    <source>
        <dbReference type="EMBL" id="GAJ24435.1"/>
    </source>
</evidence>
<reference evidence="1" key="1">
    <citation type="journal article" date="2014" name="Front. Microbiol.">
        <title>High frequency of phylogenetically diverse reductive dehalogenase-homologous genes in deep subseafloor sedimentary metagenomes.</title>
        <authorList>
            <person name="Kawai M."/>
            <person name="Futagami T."/>
            <person name="Toyoda A."/>
            <person name="Takaki Y."/>
            <person name="Nishi S."/>
            <person name="Hori S."/>
            <person name="Arai W."/>
            <person name="Tsubouchi T."/>
            <person name="Morono Y."/>
            <person name="Uchiyama I."/>
            <person name="Ito T."/>
            <person name="Fujiyama A."/>
            <person name="Inagaki F."/>
            <person name="Takami H."/>
        </authorList>
    </citation>
    <scope>NUCLEOTIDE SEQUENCE</scope>
    <source>
        <strain evidence="1">Expedition CK06-06</strain>
    </source>
</reference>
<gene>
    <name evidence="1" type="ORF">S12H4_59338</name>
</gene>
<proteinExistence type="predicted"/>
<feature type="non-terminal residue" evidence="1">
    <location>
        <position position="64"/>
    </location>
</feature>